<reference evidence="2" key="1">
    <citation type="submission" date="2006-10" db="EMBL/GenBank/DDBJ databases">
        <authorList>
            <person name="Amadeo P."/>
            <person name="Zhao Q."/>
            <person name="Wortman J."/>
            <person name="Fraser-Liggett C."/>
            <person name="Carlton J."/>
        </authorList>
    </citation>
    <scope>NUCLEOTIDE SEQUENCE</scope>
    <source>
        <strain evidence="2">G3</strain>
    </source>
</reference>
<sequence>MSSDDVNDEIHHSRTNKNGSAHISNSASNSALKTFNQNKNDDHYLEASSKRFERFEKDDFNQLFQEKMSQKRSSSSDPNNANDEVENIFESLIIAMSETSSQNSFTCALAGVEPMPKTESRAYQHFTYEREVINSEKDLDDFQYYFMGVEKPKKRRGMDSSRIAPFNEKFREWELAGKSYRIIPIPPRLKTYSTSMDFFRIRNTRRS</sequence>
<gene>
    <name evidence="2" type="ORF">TVAG_399300</name>
</gene>
<evidence type="ECO:0000256" key="1">
    <source>
        <dbReference type="SAM" id="MobiDB-lite"/>
    </source>
</evidence>
<proteinExistence type="predicted"/>
<accession>A2E5W8</accession>
<dbReference type="Proteomes" id="UP000001542">
    <property type="component" value="Unassembled WGS sequence"/>
</dbReference>
<dbReference type="VEuPathDB" id="TrichDB:TVAGG3_0337780"/>
<organism evidence="2 3">
    <name type="scientific">Trichomonas vaginalis (strain ATCC PRA-98 / G3)</name>
    <dbReference type="NCBI Taxonomy" id="412133"/>
    <lineage>
        <taxon>Eukaryota</taxon>
        <taxon>Metamonada</taxon>
        <taxon>Parabasalia</taxon>
        <taxon>Trichomonadida</taxon>
        <taxon>Trichomonadidae</taxon>
        <taxon>Trichomonas</taxon>
    </lineage>
</organism>
<feature type="compositionally biased region" description="Low complexity" evidence="1">
    <location>
        <begin position="18"/>
        <end position="31"/>
    </location>
</feature>
<dbReference type="RefSeq" id="XP_001324148.1">
    <property type="nucleotide sequence ID" value="XM_001324113.1"/>
</dbReference>
<dbReference type="AlphaFoldDB" id="A2E5W8"/>
<dbReference type="VEuPathDB" id="TrichDB:TVAG_399300"/>
<dbReference type="EMBL" id="DS113310">
    <property type="protein sequence ID" value="EAY11925.1"/>
    <property type="molecule type" value="Genomic_DNA"/>
</dbReference>
<feature type="region of interest" description="Disordered" evidence="1">
    <location>
        <begin position="1"/>
        <end position="39"/>
    </location>
</feature>
<evidence type="ECO:0000313" key="2">
    <source>
        <dbReference type="EMBL" id="EAY11925.1"/>
    </source>
</evidence>
<dbReference type="InParanoid" id="A2E5W8"/>
<keyword evidence="3" id="KW-1185">Reference proteome</keyword>
<dbReference type="KEGG" id="tva:4769884"/>
<reference evidence="2" key="2">
    <citation type="journal article" date="2007" name="Science">
        <title>Draft genome sequence of the sexually transmitted pathogen Trichomonas vaginalis.</title>
        <authorList>
            <person name="Carlton J.M."/>
            <person name="Hirt R.P."/>
            <person name="Silva J.C."/>
            <person name="Delcher A.L."/>
            <person name="Schatz M."/>
            <person name="Zhao Q."/>
            <person name="Wortman J.R."/>
            <person name="Bidwell S.L."/>
            <person name="Alsmark U.C.M."/>
            <person name="Besteiro S."/>
            <person name="Sicheritz-Ponten T."/>
            <person name="Noel C.J."/>
            <person name="Dacks J.B."/>
            <person name="Foster P.G."/>
            <person name="Simillion C."/>
            <person name="Van de Peer Y."/>
            <person name="Miranda-Saavedra D."/>
            <person name="Barton G.J."/>
            <person name="Westrop G.D."/>
            <person name="Mueller S."/>
            <person name="Dessi D."/>
            <person name="Fiori P.L."/>
            <person name="Ren Q."/>
            <person name="Paulsen I."/>
            <person name="Zhang H."/>
            <person name="Bastida-Corcuera F.D."/>
            <person name="Simoes-Barbosa A."/>
            <person name="Brown M.T."/>
            <person name="Hayes R.D."/>
            <person name="Mukherjee M."/>
            <person name="Okumura C.Y."/>
            <person name="Schneider R."/>
            <person name="Smith A.J."/>
            <person name="Vanacova S."/>
            <person name="Villalvazo M."/>
            <person name="Haas B.J."/>
            <person name="Pertea M."/>
            <person name="Feldblyum T.V."/>
            <person name="Utterback T.R."/>
            <person name="Shu C.L."/>
            <person name="Osoegawa K."/>
            <person name="de Jong P.J."/>
            <person name="Hrdy I."/>
            <person name="Horvathova L."/>
            <person name="Zubacova Z."/>
            <person name="Dolezal P."/>
            <person name="Malik S.B."/>
            <person name="Logsdon J.M. Jr."/>
            <person name="Henze K."/>
            <person name="Gupta A."/>
            <person name="Wang C.C."/>
            <person name="Dunne R.L."/>
            <person name="Upcroft J.A."/>
            <person name="Upcroft P."/>
            <person name="White O."/>
            <person name="Salzberg S.L."/>
            <person name="Tang P."/>
            <person name="Chiu C.-H."/>
            <person name="Lee Y.-S."/>
            <person name="Embley T.M."/>
            <person name="Coombs G.H."/>
            <person name="Mottram J.C."/>
            <person name="Tachezy J."/>
            <person name="Fraser-Liggett C.M."/>
            <person name="Johnson P.J."/>
        </authorList>
    </citation>
    <scope>NUCLEOTIDE SEQUENCE [LARGE SCALE GENOMIC DNA]</scope>
    <source>
        <strain evidence="2">G3</strain>
    </source>
</reference>
<protein>
    <submittedName>
        <fullName evidence="2">Uncharacterized protein</fullName>
    </submittedName>
</protein>
<evidence type="ECO:0000313" key="3">
    <source>
        <dbReference type="Proteomes" id="UP000001542"/>
    </source>
</evidence>
<name>A2E5W8_TRIV3</name>